<evidence type="ECO:0000256" key="1">
    <source>
        <dbReference type="ARBA" id="ARBA00006479"/>
    </source>
</evidence>
<dbReference type="Gene3D" id="3.30.420.40">
    <property type="match status" value="2"/>
</dbReference>
<dbReference type="OrthoDB" id="9810372at2"/>
<comment type="similarity">
    <text evidence="1">Belongs to the ROK (NagC/XylR) family.</text>
</comment>
<dbReference type="Pfam" id="PF00480">
    <property type="entry name" value="ROK"/>
    <property type="match status" value="1"/>
</dbReference>
<dbReference type="InterPro" id="IPR000600">
    <property type="entry name" value="ROK"/>
</dbReference>
<evidence type="ECO:0000313" key="2">
    <source>
        <dbReference type="EMBL" id="EEH64095.1"/>
    </source>
</evidence>
<dbReference type="eggNOG" id="COG1940">
    <property type="taxonomic scope" value="Bacteria"/>
</dbReference>
<dbReference type="PANTHER" id="PTHR18964">
    <property type="entry name" value="ROK (REPRESSOR, ORF, KINASE) FAMILY"/>
    <property type="match status" value="1"/>
</dbReference>
<proteinExistence type="inferred from homology"/>
<dbReference type="EMBL" id="ACFG01000030">
    <property type="protein sequence ID" value="EEH64095.1"/>
    <property type="molecule type" value="Genomic_DNA"/>
</dbReference>
<dbReference type="InterPro" id="IPR036388">
    <property type="entry name" value="WH-like_DNA-bd_sf"/>
</dbReference>
<dbReference type="Gene3D" id="1.10.10.10">
    <property type="entry name" value="Winged helix-like DNA-binding domain superfamily/Winged helix DNA-binding domain"/>
    <property type="match status" value="1"/>
</dbReference>
<organism evidence="2 3">
    <name type="scientific">Gleimia coleocanis DSM 15436</name>
    <dbReference type="NCBI Taxonomy" id="525245"/>
    <lineage>
        <taxon>Bacteria</taxon>
        <taxon>Bacillati</taxon>
        <taxon>Actinomycetota</taxon>
        <taxon>Actinomycetes</taxon>
        <taxon>Actinomycetales</taxon>
        <taxon>Actinomycetaceae</taxon>
        <taxon>Gleimia</taxon>
    </lineage>
</organism>
<protein>
    <submittedName>
        <fullName evidence="2">ROK family protein</fullName>
    </submittedName>
</protein>
<dbReference type="InterPro" id="IPR043129">
    <property type="entry name" value="ATPase_NBD"/>
</dbReference>
<dbReference type="Proteomes" id="UP000010301">
    <property type="component" value="Unassembled WGS sequence"/>
</dbReference>
<dbReference type="SUPFAM" id="SSF46785">
    <property type="entry name" value="Winged helix' DNA-binding domain"/>
    <property type="match status" value="1"/>
</dbReference>
<dbReference type="InterPro" id="IPR036390">
    <property type="entry name" value="WH_DNA-bd_sf"/>
</dbReference>
<accession>C0W0N6</accession>
<reference evidence="2 3" key="1">
    <citation type="submission" date="2009-01" db="EMBL/GenBank/DDBJ databases">
        <authorList>
            <person name="Qin X."/>
            <person name="Bachman B."/>
            <person name="Battles P."/>
            <person name="Bell A."/>
            <person name="Bess C."/>
            <person name="Bickham C."/>
            <person name="Chaboub L."/>
            <person name="Chen D."/>
            <person name="Coyle M."/>
            <person name="Deiros D.R."/>
            <person name="Dinh H."/>
            <person name="Forbes L."/>
            <person name="Fowler G."/>
            <person name="Francisco L."/>
            <person name="Fu Q."/>
            <person name="Gubbala S."/>
            <person name="Hale W."/>
            <person name="Han Y."/>
            <person name="Hemphill L."/>
            <person name="Highlander S.K."/>
            <person name="Hirani K."/>
            <person name="Hogues M."/>
            <person name="Jackson L."/>
            <person name="Jakkamsetti A."/>
            <person name="Javaid M."/>
            <person name="Jiang H."/>
            <person name="Korchina V."/>
            <person name="Kovar C."/>
            <person name="Lara F."/>
            <person name="Lee S."/>
            <person name="Mata R."/>
            <person name="Mathew T."/>
            <person name="Moen C."/>
            <person name="Morales K."/>
            <person name="Munidasa M."/>
            <person name="Nazareth L."/>
            <person name="Ngo R."/>
            <person name="Nguyen L."/>
            <person name="Okwuonu G."/>
            <person name="Ongeri F."/>
            <person name="Patil S."/>
            <person name="Petrosino J."/>
            <person name="Pham C."/>
            <person name="Pham P."/>
            <person name="Pu L.-L."/>
            <person name="Puazo M."/>
            <person name="Raj R."/>
            <person name="Reid J."/>
            <person name="Rouhana J."/>
            <person name="Saada N."/>
            <person name="Shang Y."/>
            <person name="Simmons D."/>
            <person name="Thornton R."/>
            <person name="Warren J."/>
            <person name="Weissenberger G."/>
            <person name="Zhang J."/>
            <person name="Zhang L."/>
            <person name="Zhou C."/>
            <person name="Zhu D."/>
            <person name="Muzny D."/>
            <person name="Worley K."/>
            <person name="Gibbs R."/>
        </authorList>
    </citation>
    <scope>NUCLEOTIDE SEQUENCE [LARGE SCALE GENOMIC DNA]</scope>
    <source>
        <strain evidence="2 3">DSM 15436</strain>
    </source>
</reference>
<gene>
    <name evidence="2" type="ORF">HMPREF0044_1114</name>
</gene>
<name>C0W0N6_9ACTO</name>
<sequence>MNPNSALPLPSSKDISLPSEDLEETVESRVPPVKQELLHAALQLFQSGLATSRNDLRNQLQISASTASNLSRLLLQKGLISEEGTYASTGGRPASRFKATTYTSIIAVGELGTNHALLGITDEVGNLVITSEIKIAITEGPQSVIKKLCKEWRTLLNKTHLQNEKFAACALALPGPVSSTTQRVTNPARMPNWHNVPITDFLTEELGCPAYIDNDARAAAYGEVGSSERNYQNFIYVKTGSGIGACCVIDGQPYSGGAGVGGDITHTFSYPPTDTPCACGRIGCLETIASGYSIRQILAGQGLVLENMRALVETADQADPRVTSALRIAGQRLGEALAPLVNFLNPEAVVLGGSLSEVGIFKAAVRAALYNACLSMTSEELDVVLSTHRRFSALIGLDKKTRVNFATETSRLLDDFYTK</sequence>
<dbReference type="AlphaFoldDB" id="C0W0N6"/>
<dbReference type="STRING" id="525245.HMPREF0044_1114"/>
<dbReference type="RefSeq" id="WP_006546886.1">
    <property type="nucleotide sequence ID" value="NZ_DS999543.1"/>
</dbReference>
<evidence type="ECO:0000313" key="3">
    <source>
        <dbReference type="Proteomes" id="UP000010301"/>
    </source>
</evidence>
<dbReference type="SUPFAM" id="SSF53067">
    <property type="entry name" value="Actin-like ATPase domain"/>
    <property type="match status" value="1"/>
</dbReference>
<dbReference type="HOGENOM" id="CLU_036604_13_3_11"/>
<dbReference type="PANTHER" id="PTHR18964:SF173">
    <property type="entry name" value="GLUCOKINASE"/>
    <property type="match status" value="1"/>
</dbReference>
<comment type="caution">
    <text evidence="2">The sequence shown here is derived from an EMBL/GenBank/DDBJ whole genome shotgun (WGS) entry which is preliminary data.</text>
</comment>
<keyword evidence="3" id="KW-1185">Reference proteome</keyword>